<dbReference type="SMART" id="SM00409">
    <property type="entry name" value="IG"/>
    <property type="match status" value="1"/>
</dbReference>
<protein>
    <submittedName>
        <fullName evidence="3">Nephrin</fullName>
    </submittedName>
</protein>
<name>A0AAV4MNR3_CAEEX</name>
<dbReference type="InterPro" id="IPR003598">
    <property type="entry name" value="Ig_sub2"/>
</dbReference>
<dbReference type="InterPro" id="IPR036179">
    <property type="entry name" value="Ig-like_dom_sf"/>
</dbReference>
<dbReference type="InterPro" id="IPR013098">
    <property type="entry name" value="Ig_I-set"/>
</dbReference>
<dbReference type="Pfam" id="PF07679">
    <property type="entry name" value="I-set"/>
    <property type="match status" value="1"/>
</dbReference>
<dbReference type="AlphaFoldDB" id="A0AAV4MNR3"/>
<feature type="region of interest" description="Disordered" evidence="1">
    <location>
        <begin position="255"/>
        <end position="275"/>
    </location>
</feature>
<dbReference type="SUPFAM" id="SSF48726">
    <property type="entry name" value="Immunoglobulin"/>
    <property type="match status" value="1"/>
</dbReference>
<sequence length="275" mass="30686">MSVLDRLSWRDLSNKTESLEIYPDSPGIDVPQLTLRLGSKLRHAHIQENNDVYFECNIRSSPWVSEIGWKFEDHELHTNTTNGIIVSNQSLVLQKVQRSSRGKYTCTATNSEGTGESNDVFLRVQFAPCANLDRRSSTELLAMRLSECSAKSKPTPERTEFDYGTLLCWGTNIVGSQVEPCIYTIVPAGPPDSVENCSVSNITEDSMIVECSPGYDGGLQQQFVLEVHETALHRLQVNLSASSCPLTFRPGAYPRERSSWQSSTQPTPKAGVRQW</sequence>
<dbReference type="SMART" id="SM00408">
    <property type="entry name" value="IGc2"/>
    <property type="match status" value="1"/>
</dbReference>
<dbReference type="Proteomes" id="UP001054945">
    <property type="component" value="Unassembled WGS sequence"/>
</dbReference>
<comment type="caution">
    <text evidence="3">The sequence shown here is derived from an EMBL/GenBank/DDBJ whole genome shotgun (WGS) entry which is preliminary data.</text>
</comment>
<evidence type="ECO:0000313" key="4">
    <source>
        <dbReference type="Proteomes" id="UP001054945"/>
    </source>
</evidence>
<gene>
    <name evidence="3" type="primary">NPHS1_3</name>
    <name evidence="3" type="ORF">CEXT_87941</name>
</gene>
<keyword evidence="4" id="KW-1185">Reference proteome</keyword>
<dbReference type="EMBL" id="BPLR01019972">
    <property type="protein sequence ID" value="GIX73641.1"/>
    <property type="molecule type" value="Genomic_DNA"/>
</dbReference>
<proteinExistence type="predicted"/>
<dbReference type="InterPro" id="IPR007110">
    <property type="entry name" value="Ig-like_dom"/>
</dbReference>
<evidence type="ECO:0000259" key="2">
    <source>
        <dbReference type="PROSITE" id="PS50835"/>
    </source>
</evidence>
<dbReference type="Gene3D" id="2.60.40.10">
    <property type="entry name" value="Immunoglobulins"/>
    <property type="match status" value="1"/>
</dbReference>
<dbReference type="InterPro" id="IPR003599">
    <property type="entry name" value="Ig_sub"/>
</dbReference>
<reference evidence="3 4" key="1">
    <citation type="submission" date="2021-06" db="EMBL/GenBank/DDBJ databases">
        <title>Caerostris extrusa draft genome.</title>
        <authorList>
            <person name="Kono N."/>
            <person name="Arakawa K."/>
        </authorList>
    </citation>
    <scope>NUCLEOTIDE SEQUENCE [LARGE SCALE GENOMIC DNA]</scope>
</reference>
<dbReference type="PROSITE" id="PS50835">
    <property type="entry name" value="IG_LIKE"/>
    <property type="match status" value="1"/>
</dbReference>
<dbReference type="InterPro" id="IPR013783">
    <property type="entry name" value="Ig-like_fold"/>
</dbReference>
<organism evidence="3 4">
    <name type="scientific">Caerostris extrusa</name>
    <name type="common">Bark spider</name>
    <name type="synonym">Caerostris bankana</name>
    <dbReference type="NCBI Taxonomy" id="172846"/>
    <lineage>
        <taxon>Eukaryota</taxon>
        <taxon>Metazoa</taxon>
        <taxon>Ecdysozoa</taxon>
        <taxon>Arthropoda</taxon>
        <taxon>Chelicerata</taxon>
        <taxon>Arachnida</taxon>
        <taxon>Araneae</taxon>
        <taxon>Araneomorphae</taxon>
        <taxon>Entelegynae</taxon>
        <taxon>Araneoidea</taxon>
        <taxon>Araneidae</taxon>
        <taxon>Caerostris</taxon>
    </lineage>
</organism>
<feature type="domain" description="Ig-like" evidence="2">
    <location>
        <begin position="31"/>
        <end position="123"/>
    </location>
</feature>
<evidence type="ECO:0000313" key="3">
    <source>
        <dbReference type="EMBL" id="GIX73641.1"/>
    </source>
</evidence>
<dbReference type="PANTHER" id="PTHR23278">
    <property type="entry name" value="SIDESTEP PROTEIN"/>
    <property type="match status" value="1"/>
</dbReference>
<accession>A0AAV4MNR3</accession>
<dbReference type="PANTHER" id="PTHR23278:SF19">
    <property type="entry name" value="OBSCURIN"/>
    <property type="match status" value="1"/>
</dbReference>
<evidence type="ECO:0000256" key="1">
    <source>
        <dbReference type="SAM" id="MobiDB-lite"/>
    </source>
</evidence>